<evidence type="ECO:0000313" key="9">
    <source>
        <dbReference type="Proteomes" id="UP000257109"/>
    </source>
</evidence>
<dbReference type="Proteomes" id="UP000257109">
    <property type="component" value="Unassembled WGS sequence"/>
</dbReference>
<reference evidence="8" key="1">
    <citation type="submission" date="2018-05" db="EMBL/GenBank/DDBJ databases">
        <title>Draft genome of Mucuna pruriens seed.</title>
        <authorList>
            <person name="Nnadi N.E."/>
            <person name="Vos R."/>
            <person name="Hasami M.H."/>
            <person name="Devisetty U.K."/>
            <person name="Aguiy J.C."/>
        </authorList>
    </citation>
    <scope>NUCLEOTIDE SEQUENCE [LARGE SCALE GENOMIC DNA]</scope>
    <source>
        <strain evidence="8">JCA_2017</strain>
    </source>
</reference>
<dbReference type="PANTHER" id="PTHR43572">
    <property type="entry name" value="CHAPERONE PROTEIN CLPD, CHLOROPLASTIC"/>
    <property type="match status" value="1"/>
</dbReference>
<feature type="domain" description="Clp R" evidence="7">
    <location>
        <begin position="8"/>
        <end position="183"/>
    </location>
</feature>
<keyword evidence="4" id="KW-0804">Transcription</keyword>
<dbReference type="GO" id="GO:0016887">
    <property type="term" value="F:ATP hydrolysis activity"/>
    <property type="evidence" value="ECO:0007669"/>
    <property type="project" value="InterPro"/>
</dbReference>
<dbReference type="Gene3D" id="1.10.1780.10">
    <property type="entry name" value="Clp, N-terminal domain"/>
    <property type="match status" value="1"/>
</dbReference>
<dbReference type="InterPro" id="IPR004176">
    <property type="entry name" value="Clp_R_N"/>
</dbReference>
<dbReference type="Pfam" id="PF07724">
    <property type="entry name" value="AAA_2"/>
    <property type="match status" value="1"/>
</dbReference>
<dbReference type="InterPro" id="IPR036628">
    <property type="entry name" value="Clp_N_dom_sf"/>
</dbReference>
<accession>A0A371FBV9</accession>
<keyword evidence="2 5" id="KW-0677">Repeat</keyword>
<comment type="caution">
    <text evidence="8">The sequence shown here is derived from an EMBL/GenBank/DDBJ whole genome shotgun (WGS) entry which is preliminary data.</text>
</comment>
<dbReference type="AlphaFoldDB" id="A0A371FBV9"/>
<gene>
    <name evidence="8" type="primary">SMXL7</name>
    <name evidence="8" type="ORF">CR513_44311</name>
</gene>
<organism evidence="8 9">
    <name type="scientific">Mucuna pruriens</name>
    <name type="common">Velvet bean</name>
    <name type="synonym">Dolichos pruriens</name>
    <dbReference type="NCBI Taxonomy" id="157652"/>
    <lineage>
        <taxon>Eukaryota</taxon>
        <taxon>Viridiplantae</taxon>
        <taxon>Streptophyta</taxon>
        <taxon>Embryophyta</taxon>
        <taxon>Tracheophyta</taxon>
        <taxon>Spermatophyta</taxon>
        <taxon>Magnoliopsida</taxon>
        <taxon>eudicotyledons</taxon>
        <taxon>Gunneridae</taxon>
        <taxon>Pentapetalae</taxon>
        <taxon>rosids</taxon>
        <taxon>fabids</taxon>
        <taxon>Fabales</taxon>
        <taxon>Fabaceae</taxon>
        <taxon>Papilionoideae</taxon>
        <taxon>50 kb inversion clade</taxon>
        <taxon>NPAAA clade</taxon>
        <taxon>indigoferoid/millettioid clade</taxon>
        <taxon>Phaseoleae</taxon>
        <taxon>Mucuna</taxon>
    </lineage>
</organism>
<dbReference type="STRING" id="157652.A0A371FBV9"/>
<protein>
    <submittedName>
        <fullName evidence="8">Protein SMAX1-LIKE 7</fullName>
    </submittedName>
</protein>
<dbReference type="EMBL" id="QJKJ01009728">
    <property type="protein sequence ID" value="RDX75780.1"/>
    <property type="molecule type" value="Genomic_DNA"/>
</dbReference>
<dbReference type="PROSITE" id="PS51903">
    <property type="entry name" value="CLP_R"/>
    <property type="match status" value="1"/>
</dbReference>
<evidence type="ECO:0000256" key="4">
    <source>
        <dbReference type="ARBA" id="ARBA00023163"/>
    </source>
</evidence>
<dbReference type="InterPro" id="IPR058680">
    <property type="entry name" value="NBD_SMAX1-like"/>
</dbReference>
<evidence type="ECO:0000313" key="8">
    <source>
        <dbReference type="EMBL" id="RDX75780.1"/>
    </source>
</evidence>
<dbReference type="GO" id="GO:0005524">
    <property type="term" value="F:ATP binding"/>
    <property type="evidence" value="ECO:0007669"/>
    <property type="project" value="InterPro"/>
</dbReference>
<dbReference type="CDD" id="cd19499">
    <property type="entry name" value="RecA-like_ClpB_Hsp104-like"/>
    <property type="match status" value="1"/>
</dbReference>
<feature type="non-terminal residue" evidence="8">
    <location>
        <position position="1"/>
    </location>
</feature>
<dbReference type="SUPFAM" id="SSF81923">
    <property type="entry name" value="Double Clp-N motif"/>
    <property type="match status" value="1"/>
</dbReference>
<evidence type="ECO:0000256" key="1">
    <source>
        <dbReference type="ARBA" id="ARBA00008675"/>
    </source>
</evidence>
<name>A0A371FBV9_MUCPR</name>
<keyword evidence="3" id="KW-0805">Transcription regulation</keyword>
<evidence type="ECO:0000256" key="2">
    <source>
        <dbReference type="ARBA" id="ARBA00022737"/>
    </source>
</evidence>
<evidence type="ECO:0000256" key="3">
    <source>
        <dbReference type="ARBA" id="ARBA00023015"/>
    </source>
</evidence>
<sequence>MPTPVSIARQCLTDEAARALDDAVTVARRRSHAQTTSLHAVSALLSLPSAALRDACARCRSCSYSPRLQFRALELSVGVSLDRLPTTKSSSSTAADGGEEGPPVSNSLMAAIKRSQANQRRHPDSFHLMQMMQQQQQTTSLLKVELKHFILSILDDPIVSRVFGEAGFRSYDIKLALLQPPPPSRIFSRLAPPVFLCNLEPVPTLDENCRRIVEVVTRKSRRNPLLMGVYAKSALKSFIECVESRKGGVLPCELNGLSVVSLEKEIGEVLREAGGGGKLFEEVGRVVEQCSGGAGVLLCFGDIEVLVGGNEDGVGFVVSQLTRLLGVHAGKVWLVGVAGTSEAYSKFLRLFPTVDKDWDLHLLTMTSATPSMEGLYPKSSLMGSFMPLAGFFSTPSEFKSPVSCCTTNNASASLTRCDTCNEKYEQEVADILKVGPATSASTSLPWLQKVNVDTDRGLDVAKNELHHPVQTNEENTSVTGKIFGLQRKWSDICQRLHQNRSLPEFDITKTRFHGPSHEGFQFGPGSSSKGPPHCELQYSNQISYMSKESQSAFPFKQILPVSVPFDTASITDEADHIAKVSKSDIHSTWVSPSPKANMNLLDHTPSSSLTPVTTDLGLGTIYTSAAHEPETPKLIDHKKHLQHLSDSLSTDFDAMNENTSHQIARSSSSSGPNQEGKFETVDFKSLYHLLTEKVGWQDEAIYAINRTVSRCRSGAGKRSGSYVRADIWLAFLGPDRLGKRKVASALAEILFGNKQSLITLDLSSQDRCCPSNSAFEFQNSYCHDVLMRKTVVDYIAGELSKRPHSVVFLENVDQADFLVQNSLFQAIRTGKFPYSHGREISINNAMFIVTSSVFKGSGSFDLEEDPKMFFEERILEAKRCQMQLSLGHASEDAKRSGCTNVKIAQRKGTSKTTFLNKRKLIESGESKEKASCKTLKQAREASRSYLDLNMPLEEDVEEGNNYNNYESESIVENSGSWLNDLCDQVDEKVVFKPFNFDSLAEQVIKSIDIQFQKMFGSEFVLEIEYEVMTQILAAAWLSDKKKALEDWVEHVLGRSFAEAQKKYHFAPEYVMKLINCERIFVEEQSPGVCLPPRINLN</sequence>
<evidence type="ECO:0000256" key="6">
    <source>
        <dbReference type="SAM" id="MobiDB-lite"/>
    </source>
</evidence>
<dbReference type="Pfam" id="PF23569">
    <property type="entry name" value="NBD_SMAX1"/>
    <property type="match status" value="1"/>
</dbReference>
<dbReference type="SUPFAM" id="SSF52540">
    <property type="entry name" value="P-loop containing nucleoside triphosphate hydrolases"/>
    <property type="match status" value="1"/>
</dbReference>
<comment type="similarity">
    <text evidence="1">Belongs to the ClpA/ClpB family.</text>
</comment>
<dbReference type="PANTHER" id="PTHR43572:SF38">
    <property type="entry name" value="PROTEIN SMAX1-LIKE 6"/>
    <property type="match status" value="1"/>
</dbReference>
<dbReference type="Gene3D" id="3.40.50.300">
    <property type="entry name" value="P-loop containing nucleotide triphosphate hydrolases"/>
    <property type="match status" value="2"/>
</dbReference>
<dbReference type="InterPro" id="IPR051650">
    <property type="entry name" value="SL_signaling_regulator"/>
</dbReference>
<proteinExistence type="inferred from homology"/>
<dbReference type="InterPro" id="IPR058954">
    <property type="entry name" value="AAA_lid_SMAX1"/>
</dbReference>
<dbReference type="OrthoDB" id="1723324at2759"/>
<dbReference type="Pfam" id="PF26587">
    <property type="entry name" value="AAA_lid_SMAX1"/>
    <property type="match status" value="1"/>
</dbReference>
<dbReference type="InterPro" id="IPR003959">
    <property type="entry name" value="ATPase_AAA_core"/>
</dbReference>
<keyword evidence="9" id="KW-1185">Reference proteome</keyword>
<evidence type="ECO:0000256" key="5">
    <source>
        <dbReference type="PROSITE-ProRule" id="PRU01251"/>
    </source>
</evidence>
<feature type="region of interest" description="Disordered" evidence="6">
    <location>
        <begin position="86"/>
        <end position="105"/>
    </location>
</feature>
<dbReference type="InterPro" id="IPR027417">
    <property type="entry name" value="P-loop_NTPase"/>
</dbReference>
<evidence type="ECO:0000259" key="7">
    <source>
        <dbReference type="PROSITE" id="PS51903"/>
    </source>
</evidence>